<dbReference type="Proteomes" id="UP001163828">
    <property type="component" value="Unassembled WGS sequence"/>
</dbReference>
<protein>
    <submittedName>
        <fullName evidence="1">Quinon protein alcohol dehydrogenase-like superfamily</fullName>
    </submittedName>
</protein>
<sequence length="399" mass="43807">MLFRKSKFFKKTATLRGSQDGINALAFSEEGKFLAAAGRGGAIIWDLATLSEVTTPSALIQSKTWDAARSFNTVEWMYFREQESTHILLLGSDAGEVILLGWVPERKAFRIIQRLPPEEAGDGVISMHVYEREPSQARAYFVVATYGGRVSVRRLTLTGCHILFSTTVDYELVAVRFYPRTRDVYLFAAAGGLIACLDKETGQTIFSGRLGPETMGSICVDSTGDRFVVGTARNFEMFNFKDVGYLQTFLCRKPIVPFPKDAAFTDDGLALVGGTDYGVAAVFDVNSGAMVQTLKYPEGGLVQTVAVYTSSDTHTIAIAGSTLNRPAEVILFQKSRPSNPLPPTNSYSKIVGPQSWWLSCLILIPLALIGCHTLASIVFPQVRIHHFALQSQVLMFKSD</sequence>
<organism evidence="1 2">
    <name type="scientific">Lentinula boryana</name>
    <dbReference type="NCBI Taxonomy" id="40481"/>
    <lineage>
        <taxon>Eukaryota</taxon>
        <taxon>Fungi</taxon>
        <taxon>Dikarya</taxon>
        <taxon>Basidiomycota</taxon>
        <taxon>Agaricomycotina</taxon>
        <taxon>Agaricomycetes</taxon>
        <taxon>Agaricomycetidae</taxon>
        <taxon>Agaricales</taxon>
        <taxon>Marasmiineae</taxon>
        <taxon>Omphalotaceae</taxon>
        <taxon>Lentinula</taxon>
    </lineage>
</organism>
<dbReference type="InterPro" id="IPR001680">
    <property type="entry name" value="WD40_rpt"/>
</dbReference>
<name>A0ABQ8PWN3_9AGAR</name>
<evidence type="ECO:0000313" key="1">
    <source>
        <dbReference type="EMBL" id="KAJ3990816.1"/>
    </source>
</evidence>
<comment type="caution">
    <text evidence="1">The sequence shown here is derived from an EMBL/GenBank/DDBJ whole genome shotgun (WGS) entry which is preliminary data.</text>
</comment>
<dbReference type="InterPro" id="IPR015943">
    <property type="entry name" value="WD40/YVTN_repeat-like_dom_sf"/>
</dbReference>
<reference evidence="1" key="1">
    <citation type="submission" date="2022-08" db="EMBL/GenBank/DDBJ databases">
        <authorList>
            <consortium name="DOE Joint Genome Institute"/>
            <person name="Min B."/>
            <person name="Riley R."/>
            <person name="Sierra-Patev S."/>
            <person name="Naranjo-Ortiz M."/>
            <person name="Looney B."/>
            <person name="Konkel Z."/>
            <person name="Slot J.C."/>
            <person name="Sakamoto Y."/>
            <person name="Steenwyk J.L."/>
            <person name="Rokas A."/>
            <person name="Carro J."/>
            <person name="Camarero S."/>
            <person name="Ferreira P."/>
            <person name="Molpeceres G."/>
            <person name="Ruiz-Duenas F.J."/>
            <person name="Serrano A."/>
            <person name="Henrissat B."/>
            <person name="Drula E."/>
            <person name="Hughes K.W."/>
            <person name="Mata J.L."/>
            <person name="Ishikawa N.K."/>
            <person name="Vargas-Isla R."/>
            <person name="Ushijima S."/>
            <person name="Smith C.A."/>
            <person name="Ahrendt S."/>
            <person name="Andreopoulos W."/>
            <person name="He G."/>
            <person name="Labutti K."/>
            <person name="Lipzen A."/>
            <person name="Ng V."/>
            <person name="Sandor L."/>
            <person name="Barry K."/>
            <person name="Martinez A.T."/>
            <person name="Xiao Y."/>
            <person name="Gibbons J.G."/>
            <person name="Terashima K."/>
            <person name="Hibbett D.S."/>
            <person name="Grigoriev I.V."/>
        </authorList>
    </citation>
    <scope>NUCLEOTIDE SEQUENCE</scope>
    <source>
        <strain evidence="1">TFB10827</strain>
    </source>
</reference>
<accession>A0ABQ8PWN3</accession>
<keyword evidence="2" id="KW-1185">Reference proteome</keyword>
<dbReference type="SUPFAM" id="SSF50998">
    <property type="entry name" value="Quinoprotein alcohol dehydrogenase-like"/>
    <property type="match status" value="1"/>
</dbReference>
<dbReference type="Gene3D" id="2.130.10.10">
    <property type="entry name" value="YVTN repeat-like/Quinoprotein amine dehydrogenase"/>
    <property type="match status" value="2"/>
</dbReference>
<dbReference type="InterPro" id="IPR011047">
    <property type="entry name" value="Quinoprotein_ADH-like_sf"/>
</dbReference>
<gene>
    <name evidence="1" type="ORF">F5050DRAFT_1582409</name>
</gene>
<proteinExistence type="predicted"/>
<dbReference type="SMART" id="SM00320">
    <property type="entry name" value="WD40"/>
    <property type="match status" value="1"/>
</dbReference>
<evidence type="ECO:0000313" key="2">
    <source>
        <dbReference type="Proteomes" id="UP001163828"/>
    </source>
</evidence>
<dbReference type="EMBL" id="MU791433">
    <property type="protein sequence ID" value="KAJ3990816.1"/>
    <property type="molecule type" value="Genomic_DNA"/>
</dbReference>